<sequence>MQYFRALSLAVFFILFSGCSHPRAALQHILPQSCGVYDMKQAACIGDAELVARLSPYRVLFVGDHHSSEAMHRRFAEVLSRLGENGRRLLLANEWFTPEDDDLLSRYARGAYDGNFTAEIGWKTKAGYPFSSYDPIYKSIVGAGGMLFGVNMDKSFQKAVSDGNLSAMSEDEQAFFEHLDLNLSAHKAMLAPFFAHCHAKQEGESAQQCRERMYRVQVAWDSYMGEQSARLAAEELHSDEELLVVFAGAFHMAYGLGINARFARRSAEPYVTILPVPAGSTDADVGEADYLLFYTPDAPPKETE</sequence>
<dbReference type="RefSeq" id="WP_345973247.1">
    <property type="nucleotide sequence ID" value="NZ_CP147920.1"/>
</dbReference>
<keyword evidence="1" id="KW-0732">Signal</keyword>
<dbReference type="Gene3D" id="3.40.50.11550">
    <property type="match status" value="1"/>
</dbReference>
<accession>A0ABZ3HDM3</accession>
<feature type="domain" description="Haem-binding uptake Tiki superfamily ChaN" evidence="2">
    <location>
        <begin position="50"/>
        <end position="261"/>
    </location>
</feature>
<evidence type="ECO:0000313" key="4">
    <source>
        <dbReference type="Proteomes" id="UP001447842"/>
    </source>
</evidence>
<organism evidence="3 4">
    <name type="scientific">Sulfurimonas diazotrophicus</name>
    <dbReference type="NCBI Taxonomy" id="3131939"/>
    <lineage>
        <taxon>Bacteria</taxon>
        <taxon>Pseudomonadati</taxon>
        <taxon>Campylobacterota</taxon>
        <taxon>Epsilonproteobacteria</taxon>
        <taxon>Campylobacterales</taxon>
        <taxon>Sulfurimonadaceae</taxon>
        <taxon>Sulfurimonas</taxon>
    </lineage>
</organism>
<evidence type="ECO:0000256" key="1">
    <source>
        <dbReference type="SAM" id="SignalP"/>
    </source>
</evidence>
<keyword evidence="3" id="KW-0449">Lipoprotein</keyword>
<dbReference type="Proteomes" id="UP001447842">
    <property type="component" value="Chromosome"/>
</dbReference>
<gene>
    <name evidence="3" type="ORF">WCY31_04050</name>
</gene>
<dbReference type="SUPFAM" id="SSF159501">
    <property type="entry name" value="EreA/ChaN-like"/>
    <property type="match status" value="1"/>
</dbReference>
<keyword evidence="4" id="KW-1185">Reference proteome</keyword>
<dbReference type="EMBL" id="CP147920">
    <property type="protein sequence ID" value="XAU15880.1"/>
    <property type="molecule type" value="Genomic_DNA"/>
</dbReference>
<feature type="chain" id="PRO_5047550822" evidence="1">
    <location>
        <begin position="25"/>
        <end position="304"/>
    </location>
</feature>
<evidence type="ECO:0000259" key="2">
    <source>
        <dbReference type="Pfam" id="PF04187"/>
    </source>
</evidence>
<evidence type="ECO:0000313" key="3">
    <source>
        <dbReference type="EMBL" id="XAU15880.1"/>
    </source>
</evidence>
<dbReference type="PROSITE" id="PS51257">
    <property type="entry name" value="PROKAR_LIPOPROTEIN"/>
    <property type="match status" value="1"/>
</dbReference>
<dbReference type="Pfam" id="PF04187">
    <property type="entry name" value="Cofac_haem_bdg"/>
    <property type="match status" value="1"/>
</dbReference>
<proteinExistence type="predicted"/>
<dbReference type="CDD" id="cd14727">
    <property type="entry name" value="ChanN-like"/>
    <property type="match status" value="1"/>
</dbReference>
<name>A0ABZ3HDM3_9BACT</name>
<protein>
    <submittedName>
        <fullName evidence="3">ChaN family lipoprotein</fullName>
    </submittedName>
</protein>
<feature type="signal peptide" evidence="1">
    <location>
        <begin position="1"/>
        <end position="24"/>
    </location>
</feature>
<dbReference type="InterPro" id="IPR007314">
    <property type="entry name" value="Cofac_haem-bd_dom"/>
</dbReference>
<reference evidence="3 4" key="1">
    <citation type="submission" date="2024-03" db="EMBL/GenBank/DDBJ databases">
        <title>Sulfurimonas sp. HSL3-1.</title>
        <authorList>
            <person name="Wang S."/>
        </authorList>
    </citation>
    <scope>NUCLEOTIDE SEQUENCE [LARGE SCALE GENOMIC DNA]</scope>
    <source>
        <strain evidence="3 4">HSL3-1</strain>
    </source>
</reference>